<dbReference type="Gene3D" id="1.10.443.10">
    <property type="entry name" value="Intergrase catalytic core"/>
    <property type="match status" value="1"/>
</dbReference>
<evidence type="ECO:0000313" key="7">
    <source>
        <dbReference type="EMBL" id="KLT73234.1"/>
    </source>
</evidence>
<evidence type="ECO:0000256" key="2">
    <source>
        <dbReference type="ARBA" id="ARBA00023125"/>
    </source>
</evidence>
<reference evidence="7 8" key="1">
    <citation type="submission" date="2014-11" db="EMBL/GenBank/DDBJ databases">
        <title>Genome of a novel goose pathogen.</title>
        <authorList>
            <person name="Hansen C.M."/>
            <person name="Hueffer K."/>
            <person name="Choi S.C."/>
        </authorList>
    </citation>
    <scope>NUCLEOTIDE SEQUENCE [LARGE SCALE GENOMIC DNA]</scope>
    <source>
        <strain evidence="7 8">KH1503</strain>
    </source>
</reference>
<dbReference type="RefSeq" id="WP_047760461.1">
    <property type="nucleotide sequence ID" value="NZ_CP091510.1"/>
</dbReference>
<dbReference type="Proteomes" id="UP000036027">
    <property type="component" value="Unassembled WGS sequence"/>
</dbReference>
<evidence type="ECO:0000259" key="6">
    <source>
        <dbReference type="PROSITE" id="PS51900"/>
    </source>
</evidence>
<protein>
    <submittedName>
        <fullName evidence="7">Integrase</fullName>
    </submittedName>
</protein>
<name>A0A0J0YSZ4_9NEIS</name>
<dbReference type="InterPro" id="IPR044068">
    <property type="entry name" value="CB"/>
</dbReference>
<comment type="caution">
    <text evidence="7">The sequence shown here is derived from an EMBL/GenBank/DDBJ whole genome shotgun (WGS) entry which is preliminary data.</text>
</comment>
<organism evidence="7 8">
    <name type="scientific">Neisseria arctica</name>
    <dbReference type="NCBI Taxonomy" id="1470200"/>
    <lineage>
        <taxon>Bacteria</taxon>
        <taxon>Pseudomonadati</taxon>
        <taxon>Pseudomonadota</taxon>
        <taxon>Betaproteobacteria</taxon>
        <taxon>Neisseriales</taxon>
        <taxon>Neisseriaceae</taxon>
        <taxon>Neisseria</taxon>
    </lineage>
</organism>
<dbReference type="OrthoDB" id="662444at2"/>
<dbReference type="Gene3D" id="1.10.150.130">
    <property type="match status" value="1"/>
</dbReference>
<feature type="domain" description="Core-binding (CB)" evidence="6">
    <location>
        <begin position="55"/>
        <end position="135"/>
    </location>
</feature>
<keyword evidence="8" id="KW-1185">Reference proteome</keyword>
<keyword evidence="2 4" id="KW-0238">DNA-binding</keyword>
<evidence type="ECO:0000256" key="1">
    <source>
        <dbReference type="ARBA" id="ARBA00022908"/>
    </source>
</evidence>
<dbReference type="CDD" id="cd00796">
    <property type="entry name" value="INT_Rci_Hp1_C"/>
    <property type="match status" value="1"/>
</dbReference>
<proteinExistence type="predicted"/>
<accession>A0A0J0YSZ4</accession>
<evidence type="ECO:0000259" key="5">
    <source>
        <dbReference type="PROSITE" id="PS51898"/>
    </source>
</evidence>
<dbReference type="EMBL" id="JTDO01000004">
    <property type="protein sequence ID" value="KLT73234.1"/>
    <property type="molecule type" value="Genomic_DNA"/>
</dbReference>
<dbReference type="InterPro" id="IPR050090">
    <property type="entry name" value="Tyrosine_recombinase_XerCD"/>
</dbReference>
<dbReference type="PATRIC" id="fig|1470200.3.peg.1729"/>
<dbReference type="GO" id="GO:0006310">
    <property type="term" value="P:DNA recombination"/>
    <property type="evidence" value="ECO:0007669"/>
    <property type="project" value="UniProtKB-KW"/>
</dbReference>
<feature type="domain" description="Tyr recombinase" evidence="5">
    <location>
        <begin position="157"/>
        <end position="330"/>
    </location>
</feature>
<evidence type="ECO:0000313" key="8">
    <source>
        <dbReference type="Proteomes" id="UP000036027"/>
    </source>
</evidence>
<dbReference type="STRING" id="1470200.PL75_03095"/>
<dbReference type="InterPro" id="IPR013762">
    <property type="entry name" value="Integrase-like_cat_sf"/>
</dbReference>
<dbReference type="PROSITE" id="PS51900">
    <property type="entry name" value="CB"/>
    <property type="match status" value="1"/>
</dbReference>
<sequence>MATITKRGEKWRAQVRIKGISKSATFRTHTDAKSWAARMEAAILDGVENVSAKYLTFGDIAERYLNEVTPKKRGAKHETYRIKLLLRNSKLADVLLENLRPSHFADWRDKRLTEVKPDSVLREISSLSAICDHAMKEWGLLKENPLLKISKPKQAKPRTRRPTEAEIQSICENLGYVEDIPVTTVSERAALAFLFAIETAMRAGEICALTWDDIDESRRLAHIKISKNGHSRDVPLSRRAIEIISKLKNNHPVEVFNIQAASLDSLFRRARDAAGIKDLHFHDSRREALTRMAKKVDVMLLAKISGHRDIRILQNTYYAPDMAGVADLLD</sequence>
<dbReference type="InterPro" id="IPR002104">
    <property type="entry name" value="Integrase_catalytic"/>
</dbReference>
<dbReference type="PROSITE" id="PS51898">
    <property type="entry name" value="TYR_RECOMBINASE"/>
    <property type="match status" value="1"/>
</dbReference>
<dbReference type="GO" id="GO:0003677">
    <property type="term" value="F:DNA binding"/>
    <property type="evidence" value="ECO:0007669"/>
    <property type="project" value="UniProtKB-UniRule"/>
</dbReference>
<dbReference type="PANTHER" id="PTHR30349:SF94">
    <property type="entry name" value="INTEGRASE_RECOMBINASE HI_1414-RELATED"/>
    <property type="match status" value="1"/>
</dbReference>
<dbReference type="InterPro" id="IPR010998">
    <property type="entry name" value="Integrase_recombinase_N"/>
</dbReference>
<keyword evidence="1" id="KW-0229">DNA integration</keyword>
<dbReference type="PANTHER" id="PTHR30349">
    <property type="entry name" value="PHAGE INTEGRASE-RELATED"/>
    <property type="match status" value="1"/>
</dbReference>
<keyword evidence="3" id="KW-0233">DNA recombination</keyword>
<dbReference type="InterPro" id="IPR011010">
    <property type="entry name" value="DNA_brk_join_enz"/>
</dbReference>
<evidence type="ECO:0000256" key="3">
    <source>
        <dbReference type="ARBA" id="ARBA00023172"/>
    </source>
</evidence>
<dbReference type="GO" id="GO:0015074">
    <property type="term" value="P:DNA integration"/>
    <property type="evidence" value="ECO:0007669"/>
    <property type="project" value="UniProtKB-KW"/>
</dbReference>
<evidence type="ECO:0000256" key="4">
    <source>
        <dbReference type="PROSITE-ProRule" id="PRU01248"/>
    </source>
</evidence>
<dbReference type="SUPFAM" id="SSF56349">
    <property type="entry name" value="DNA breaking-rejoining enzymes"/>
    <property type="match status" value="1"/>
</dbReference>
<dbReference type="AlphaFoldDB" id="A0A0J0YSZ4"/>
<dbReference type="Pfam" id="PF00589">
    <property type="entry name" value="Phage_integrase"/>
    <property type="match status" value="1"/>
</dbReference>
<gene>
    <name evidence="7" type="ORF">PL75_03095</name>
</gene>